<dbReference type="Proteomes" id="UP001374803">
    <property type="component" value="Chromosome"/>
</dbReference>
<dbReference type="InterPro" id="IPR051395">
    <property type="entry name" value="Cytochrome_c_Peroxidase/MauG"/>
</dbReference>
<evidence type="ECO:0000256" key="1">
    <source>
        <dbReference type="ARBA" id="ARBA00022617"/>
    </source>
</evidence>
<dbReference type="InterPro" id="IPR009056">
    <property type="entry name" value="Cyt_c-like_dom"/>
</dbReference>
<dbReference type="PROSITE" id="PS51257">
    <property type="entry name" value="PROKAR_LIPOPROTEIN"/>
    <property type="match status" value="1"/>
</dbReference>
<keyword evidence="1 6" id="KW-0349">Heme</keyword>
<feature type="signal peptide" evidence="8">
    <location>
        <begin position="1"/>
        <end position="26"/>
    </location>
</feature>
<evidence type="ECO:0000313" key="10">
    <source>
        <dbReference type="EMBL" id="WXB10107.1"/>
    </source>
</evidence>
<dbReference type="PROSITE" id="PS51007">
    <property type="entry name" value="CYTC"/>
    <property type="match status" value="1"/>
</dbReference>
<dbReference type="SUPFAM" id="SSF46626">
    <property type="entry name" value="Cytochrome c"/>
    <property type="match status" value="2"/>
</dbReference>
<reference evidence="10" key="1">
    <citation type="submission" date="2021-12" db="EMBL/GenBank/DDBJ databases">
        <title>Discovery of the Pendulisporaceae a myxobacterial family with distinct sporulation behavior and unique specialized metabolism.</title>
        <authorList>
            <person name="Garcia R."/>
            <person name="Popoff A."/>
            <person name="Bader C.D."/>
            <person name="Loehr J."/>
            <person name="Walesch S."/>
            <person name="Walt C."/>
            <person name="Boldt J."/>
            <person name="Bunk B."/>
            <person name="Haeckl F.J.F.P.J."/>
            <person name="Gunesch A.P."/>
            <person name="Birkelbach J."/>
            <person name="Nuebel U."/>
            <person name="Pietschmann T."/>
            <person name="Bach T."/>
            <person name="Mueller R."/>
        </authorList>
    </citation>
    <scope>NUCLEOTIDE SEQUENCE</scope>
    <source>
        <strain evidence="10">MSr11367</strain>
    </source>
</reference>
<dbReference type="InterPro" id="IPR036909">
    <property type="entry name" value="Cyt_c-like_dom_sf"/>
</dbReference>
<evidence type="ECO:0000256" key="3">
    <source>
        <dbReference type="ARBA" id="ARBA00022729"/>
    </source>
</evidence>
<evidence type="ECO:0000256" key="4">
    <source>
        <dbReference type="ARBA" id="ARBA00023002"/>
    </source>
</evidence>
<evidence type="ECO:0000256" key="7">
    <source>
        <dbReference type="SAM" id="MobiDB-lite"/>
    </source>
</evidence>
<protein>
    <recommendedName>
        <fullName evidence="9">Cytochrome c domain-containing protein</fullName>
    </recommendedName>
</protein>
<name>A0ABZ2LML7_9BACT</name>
<feature type="domain" description="Cytochrome c" evidence="9">
    <location>
        <begin position="65"/>
        <end position="168"/>
    </location>
</feature>
<feature type="region of interest" description="Disordered" evidence="7">
    <location>
        <begin position="27"/>
        <end position="46"/>
    </location>
</feature>
<dbReference type="PANTHER" id="PTHR30600:SF10">
    <property type="entry name" value="BLL6722 PROTEIN"/>
    <property type="match status" value="1"/>
</dbReference>
<evidence type="ECO:0000259" key="9">
    <source>
        <dbReference type="PROSITE" id="PS51007"/>
    </source>
</evidence>
<sequence length="413" mass="43889">MKTTTLVWSILGAAALAWGGVGCAGAESRDDSGSGDTAGETGEMSEEALTQAVGSAAFLPKGNARSILRGAALFFFEFPGVKGNGRACATCHRPEDAFGLSPASAEALYRKTNGRDPLFKPIDADDGKNDYTSLRTKGLIRVTLKLPPNVHLADDPAATSVTVLRGVPPVLNIGLTAPYQQDGRQPNLESQALGALHDHSQIQREPGARLLSDVAEFQKVLFSSPGMYLVARALEKGETPPDPDPPLNALEQEGKTLFTNKCSSLCHSGATGTGSNIGFGQAQNLFVSGPRPPEVPFGFKPSTLPVRPYIFTLPDGSIAPCPLTQKKEPCPSTDPGVALISGKIEDFNSFDIPQLRGLRFTAPYFHDNSAATLEEMLQHYTALMEFLNAVGAPGIPHLPPSDYPAMLAYLKKM</sequence>
<organism evidence="10 11">
    <name type="scientific">Pendulispora rubella</name>
    <dbReference type="NCBI Taxonomy" id="2741070"/>
    <lineage>
        <taxon>Bacteria</taxon>
        <taxon>Pseudomonadati</taxon>
        <taxon>Myxococcota</taxon>
        <taxon>Myxococcia</taxon>
        <taxon>Myxococcales</taxon>
        <taxon>Sorangiineae</taxon>
        <taxon>Pendulisporaceae</taxon>
        <taxon>Pendulispora</taxon>
    </lineage>
</organism>
<evidence type="ECO:0000256" key="2">
    <source>
        <dbReference type="ARBA" id="ARBA00022723"/>
    </source>
</evidence>
<evidence type="ECO:0000256" key="6">
    <source>
        <dbReference type="PROSITE-ProRule" id="PRU00433"/>
    </source>
</evidence>
<keyword evidence="2 6" id="KW-0479">Metal-binding</keyword>
<evidence type="ECO:0000313" key="11">
    <source>
        <dbReference type="Proteomes" id="UP001374803"/>
    </source>
</evidence>
<keyword evidence="11" id="KW-1185">Reference proteome</keyword>
<accession>A0ABZ2LML7</accession>
<keyword evidence="4" id="KW-0560">Oxidoreductase</keyword>
<gene>
    <name evidence="10" type="ORF">LVJ94_23130</name>
</gene>
<proteinExistence type="predicted"/>
<dbReference type="Gene3D" id="1.10.760.10">
    <property type="entry name" value="Cytochrome c-like domain"/>
    <property type="match status" value="2"/>
</dbReference>
<evidence type="ECO:0000256" key="5">
    <source>
        <dbReference type="ARBA" id="ARBA00023004"/>
    </source>
</evidence>
<evidence type="ECO:0000256" key="8">
    <source>
        <dbReference type="SAM" id="SignalP"/>
    </source>
</evidence>
<feature type="chain" id="PRO_5045113238" description="Cytochrome c domain-containing protein" evidence="8">
    <location>
        <begin position="27"/>
        <end position="413"/>
    </location>
</feature>
<dbReference type="PANTHER" id="PTHR30600">
    <property type="entry name" value="CYTOCHROME C PEROXIDASE-RELATED"/>
    <property type="match status" value="1"/>
</dbReference>
<dbReference type="RefSeq" id="WP_394839784.1">
    <property type="nucleotide sequence ID" value="NZ_CP089929.1"/>
</dbReference>
<keyword evidence="5 6" id="KW-0408">Iron</keyword>
<keyword evidence="3 8" id="KW-0732">Signal</keyword>
<dbReference type="EMBL" id="CP089983">
    <property type="protein sequence ID" value="WXB10107.1"/>
    <property type="molecule type" value="Genomic_DNA"/>
</dbReference>